<reference evidence="8 9" key="1">
    <citation type="submission" date="2017-04" db="EMBL/GenBank/DDBJ databases">
        <authorList>
            <person name="Afonso C.L."/>
            <person name="Miller P.J."/>
            <person name="Scott M.A."/>
            <person name="Spackman E."/>
            <person name="Goraichik I."/>
            <person name="Dimitrov K.M."/>
            <person name="Suarez D.L."/>
            <person name="Swayne D.E."/>
        </authorList>
    </citation>
    <scope>NUCLEOTIDE SEQUENCE [LARGE SCALE GENOMIC DNA]</scope>
    <source>
        <strain evidence="8 9">DSM 13146</strain>
    </source>
</reference>
<evidence type="ECO:0000256" key="4">
    <source>
        <dbReference type="ARBA" id="ARBA00022679"/>
    </source>
</evidence>
<dbReference type="InterPro" id="IPR007235">
    <property type="entry name" value="Glyco_trans_28_C"/>
</dbReference>
<keyword evidence="3" id="KW-0328">Glycosyltransferase</keyword>
<evidence type="ECO:0000256" key="6">
    <source>
        <dbReference type="SAM" id="MobiDB-lite"/>
    </source>
</evidence>
<dbReference type="STRING" id="1121390.SAMN02746041_02589"/>
<accession>A0A1W1XQY5</accession>
<sequence>MIFVTVGTTLPFDDLIRQVDRLVERGEIHEPVVCQIGTGSYRPRHCQYFDFQPTLDPWYQEASVVVAHGGTGTVLELLGLQKPFVAVANPRAVDDHQVQFLRKLESVGSVLWCRDLEKLPAYLLEAPGHRAQGLPYCSLARHLMERLEDNRNGRAAKGPGSFHVERFPSGKTERKSA</sequence>
<dbReference type="EMBL" id="FWXF01000016">
    <property type="protein sequence ID" value="SMC26272.1"/>
    <property type="molecule type" value="Genomic_DNA"/>
</dbReference>
<comment type="subcellular location">
    <subcellularLocation>
        <location evidence="1">Endoplasmic reticulum</location>
    </subcellularLocation>
</comment>
<feature type="compositionally biased region" description="Basic and acidic residues" evidence="6">
    <location>
        <begin position="163"/>
        <end position="177"/>
    </location>
</feature>
<feature type="domain" description="Glycosyl transferase family 28 C-terminal" evidence="7">
    <location>
        <begin position="1"/>
        <end position="123"/>
    </location>
</feature>
<dbReference type="InterPro" id="IPR048097">
    <property type="entry name" value="Cps14G-like"/>
</dbReference>
<keyword evidence="4 8" id="KW-0808">Transferase</keyword>
<protein>
    <submittedName>
        <fullName evidence="8">UDP-N-acetylglucosamine transferase subunit ALG13</fullName>
    </submittedName>
</protein>
<dbReference type="AlphaFoldDB" id="A0A1W1XQY5"/>
<keyword evidence="9" id="KW-1185">Reference proteome</keyword>
<dbReference type="PANTHER" id="PTHR12867">
    <property type="entry name" value="GLYCOSYL TRANSFERASE-RELATED"/>
    <property type="match status" value="1"/>
</dbReference>
<comment type="similarity">
    <text evidence="2">Belongs to the glycosyltransferase 28 family.</text>
</comment>
<gene>
    <name evidence="8" type="ORF">SAMN02746041_02589</name>
</gene>
<dbReference type="Proteomes" id="UP000192783">
    <property type="component" value="Unassembled WGS sequence"/>
</dbReference>
<evidence type="ECO:0000256" key="2">
    <source>
        <dbReference type="ARBA" id="ARBA00006962"/>
    </source>
</evidence>
<dbReference type="RefSeq" id="WP_084058494.1">
    <property type="nucleotide sequence ID" value="NZ_FWXF01000016.1"/>
</dbReference>
<dbReference type="SUPFAM" id="SSF53756">
    <property type="entry name" value="UDP-Glycosyltransferase/glycogen phosphorylase"/>
    <property type="match status" value="1"/>
</dbReference>
<evidence type="ECO:0000256" key="1">
    <source>
        <dbReference type="ARBA" id="ARBA00004240"/>
    </source>
</evidence>
<evidence type="ECO:0000313" key="9">
    <source>
        <dbReference type="Proteomes" id="UP000192783"/>
    </source>
</evidence>
<dbReference type="InterPro" id="IPR039042">
    <property type="entry name" value="Alg13-like"/>
</dbReference>
<keyword evidence="5" id="KW-0256">Endoplasmic reticulum</keyword>
<dbReference type="GO" id="GO:0016758">
    <property type="term" value="F:hexosyltransferase activity"/>
    <property type="evidence" value="ECO:0007669"/>
    <property type="project" value="InterPro"/>
</dbReference>
<dbReference type="OrthoDB" id="7186565at2"/>
<evidence type="ECO:0000313" key="8">
    <source>
        <dbReference type="EMBL" id="SMC26272.1"/>
    </source>
</evidence>
<evidence type="ECO:0000256" key="3">
    <source>
        <dbReference type="ARBA" id="ARBA00022676"/>
    </source>
</evidence>
<evidence type="ECO:0000259" key="7">
    <source>
        <dbReference type="Pfam" id="PF04101"/>
    </source>
</evidence>
<dbReference type="Pfam" id="PF04101">
    <property type="entry name" value="Glyco_tran_28_C"/>
    <property type="match status" value="1"/>
</dbReference>
<feature type="region of interest" description="Disordered" evidence="6">
    <location>
        <begin position="151"/>
        <end position="177"/>
    </location>
</feature>
<organism evidence="8 9">
    <name type="scientific">Desulfacinum hydrothermale DSM 13146</name>
    <dbReference type="NCBI Taxonomy" id="1121390"/>
    <lineage>
        <taxon>Bacteria</taxon>
        <taxon>Pseudomonadati</taxon>
        <taxon>Thermodesulfobacteriota</taxon>
        <taxon>Syntrophobacteria</taxon>
        <taxon>Syntrophobacterales</taxon>
        <taxon>Syntrophobacteraceae</taxon>
        <taxon>Desulfacinum</taxon>
    </lineage>
</organism>
<dbReference type="GO" id="GO:0006488">
    <property type="term" value="P:dolichol-linked oligosaccharide biosynthetic process"/>
    <property type="evidence" value="ECO:0007669"/>
    <property type="project" value="InterPro"/>
</dbReference>
<dbReference type="NCBIfam" id="NF041548">
    <property type="entry name" value="PssE"/>
    <property type="match status" value="1"/>
</dbReference>
<dbReference type="PANTHER" id="PTHR12867:SF6">
    <property type="entry name" value="N-ACETYLGLUCOSAMINYLDIPHOSPHODOLICHOL N-ACETYLGLUCOSAMINYLTRANSFERASE"/>
    <property type="match status" value="1"/>
</dbReference>
<name>A0A1W1XQY5_9BACT</name>
<evidence type="ECO:0000256" key="5">
    <source>
        <dbReference type="ARBA" id="ARBA00022824"/>
    </source>
</evidence>
<dbReference type="Gene3D" id="3.40.50.2000">
    <property type="entry name" value="Glycogen Phosphorylase B"/>
    <property type="match status" value="1"/>
</dbReference>
<proteinExistence type="inferred from homology"/>